<evidence type="ECO:0000256" key="5">
    <source>
        <dbReference type="ARBA" id="ARBA00022989"/>
    </source>
</evidence>
<keyword evidence="10" id="KW-1185">Reference proteome</keyword>
<sequence>MSTFTPATTRAGRREWIALAVLMLPVLLVSVDNTVLSFALPEISRELRPSGNQLMWIVDIYALMLAGLLIAMGSLGDRIGRRRLLIAGAIGFGAASALAAFSSSAEMLIAGRALLGFFGATLMPSTLSLIRNIFEDARDRRTAIAAWASMFSGGAVLGPVVGGYLLEHFWWGSVFLLNVPMIIVFVPAALAVIPESRDPNPGRFDPISVALSLLAMVPLVYAIKHGASAGLDDTTLAALAVGGIAGWLFVRRQQRSASPMLDLALFRNPVFSGALAANALSLMALAGFLFFGAQLLQLVLGLSPLESALVLVPGLIATMIAGFAAVPLVEHVPARTLVPLSFMLSASGYALAAFTGHPTVVSVAVAFTILGIGIGFAETITNDLILSSVPPQKAGAASAISETAYEIGAVLGTAVLGSVLTATFRSHLTVPAVAKFGEQENAFETLGSTLQFGERFAAPVQGWIHASAASAFDLGVQYTAGAAIFVALGAALVSRRTLRHG</sequence>
<dbReference type="GO" id="GO:0005886">
    <property type="term" value="C:plasma membrane"/>
    <property type="evidence" value="ECO:0007669"/>
    <property type="project" value="UniProtKB-SubCell"/>
</dbReference>
<feature type="domain" description="Major facilitator superfamily (MFS) profile" evidence="8">
    <location>
        <begin position="18"/>
        <end position="499"/>
    </location>
</feature>
<dbReference type="InterPro" id="IPR011701">
    <property type="entry name" value="MFS"/>
</dbReference>
<comment type="subcellular location">
    <subcellularLocation>
        <location evidence="1">Cell membrane</location>
        <topology evidence="1">Multi-pass membrane protein</topology>
    </subcellularLocation>
</comment>
<feature type="transmembrane region" description="Helical" evidence="7">
    <location>
        <begin position="170"/>
        <end position="192"/>
    </location>
</feature>
<evidence type="ECO:0000313" key="10">
    <source>
        <dbReference type="Proteomes" id="UP000321769"/>
    </source>
</evidence>
<keyword evidence="3" id="KW-1003">Cell membrane</keyword>
<evidence type="ECO:0000313" key="9">
    <source>
        <dbReference type="EMBL" id="GEO88957.1"/>
    </source>
</evidence>
<dbReference type="InterPro" id="IPR020846">
    <property type="entry name" value="MFS_dom"/>
</dbReference>
<feature type="transmembrane region" description="Helical" evidence="7">
    <location>
        <begin position="142"/>
        <end position="164"/>
    </location>
</feature>
<keyword evidence="2" id="KW-0813">Transport</keyword>
<dbReference type="EMBL" id="BJZQ01000004">
    <property type="protein sequence ID" value="GEO88957.1"/>
    <property type="molecule type" value="Genomic_DNA"/>
</dbReference>
<evidence type="ECO:0000256" key="6">
    <source>
        <dbReference type="ARBA" id="ARBA00023136"/>
    </source>
</evidence>
<feature type="transmembrane region" description="Helical" evidence="7">
    <location>
        <begin position="84"/>
        <end position="103"/>
    </location>
</feature>
<feature type="transmembrane region" description="Helical" evidence="7">
    <location>
        <begin position="235"/>
        <end position="250"/>
    </location>
</feature>
<dbReference type="InterPro" id="IPR036259">
    <property type="entry name" value="MFS_trans_sf"/>
</dbReference>
<dbReference type="AlphaFoldDB" id="A0A512HU32"/>
<feature type="transmembrane region" description="Helical" evidence="7">
    <location>
        <begin position="308"/>
        <end position="329"/>
    </location>
</feature>
<name>A0A512HU32_9ACTN</name>
<feature type="transmembrane region" description="Helical" evidence="7">
    <location>
        <begin position="475"/>
        <end position="493"/>
    </location>
</feature>
<dbReference type="CDD" id="cd17321">
    <property type="entry name" value="MFS_MMR_MDR_like"/>
    <property type="match status" value="1"/>
</dbReference>
<gene>
    <name evidence="9" type="ORF">AFL01nite_12840</name>
</gene>
<feature type="transmembrane region" description="Helical" evidence="7">
    <location>
        <begin position="53"/>
        <end position="72"/>
    </location>
</feature>
<feature type="transmembrane region" description="Helical" evidence="7">
    <location>
        <begin position="204"/>
        <end position="223"/>
    </location>
</feature>
<dbReference type="Pfam" id="PF07690">
    <property type="entry name" value="MFS_1"/>
    <property type="match status" value="1"/>
</dbReference>
<feature type="transmembrane region" description="Helical" evidence="7">
    <location>
        <begin position="403"/>
        <end position="424"/>
    </location>
</feature>
<keyword evidence="4 7" id="KW-0812">Transmembrane</keyword>
<dbReference type="GO" id="GO:0022857">
    <property type="term" value="F:transmembrane transporter activity"/>
    <property type="evidence" value="ECO:0007669"/>
    <property type="project" value="InterPro"/>
</dbReference>
<dbReference type="Gene3D" id="1.20.1720.10">
    <property type="entry name" value="Multidrug resistance protein D"/>
    <property type="match status" value="2"/>
</dbReference>
<evidence type="ECO:0000256" key="1">
    <source>
        <dbReference type="ARBA" id="ARBA00004651"/>
    </source>
</evidence>
<accession>A0A512HU32</accession>
<protein>
    <submittedName>
        <fullName evidence="9">MFS transporter</fullName>
    </submittedName>
</protein>
<evidence type="ECO:0000256" key="3">
    <source>
        <dbReference type="ARBA" id="ARBA00022475"/>
    </source>
</evidence>
<reference evidence="9 10" key="1">
    <citation type="submission" date="2019-07" db="EMBL/GenBank/DDBJ databases">
        <title>Whole genome shotgun sequence of Aeromicrobium flavum NBRC 107625.</title>
        <authorList>
            <person name="Hosoyama A."/>
            <person name="Uohara A."/>
            <person name="Ohji S."/>
            <person name="Ichikawa N."/>
        </authorList>
    </citation>
    <scope>NUCLEOTIDE SEQUENCE [LARGE SCALE GENOMIC DNA]</scope>
    <source>
        <strain evidence="9 10">NBRC 107625</strain>
    </source>
</reference>
<evidence type="ECO:0000256" key="7">
    <source>
        <dbReference type="SAM" id="Phobius"/>
    </source>
</evidence>
<dbReference type="SUPFAM" id="SSF103473">
    <property type="entry name" value="MFS general substrate transporter"/>
    <property type="match status" value="1"/>
</dbReference>
<evidence type="ECO:0000259" key="8">
    <source>
        <dbReference type="PROSITE" id="PS50850"/>
    </source>
</evidence>
<feature type="transmembrane region" description="Helical" evidence="7">
    <location>
        <begin position="270"/>
        <end position="296"/>
    </location>
</feature>
<feature type="transmembrane region" description="Helical" evidence="7">
    <location>
        <begin position="336"/>
        <end position="354"/>
    </location>
</feature>
<keyword evidence="5 7" id="KW-1133">Transmembrane helix</keyword>
<dbReference type="PROSITE" id="PS50850">
    <property type="entry name" value="MFS"/>
    <property type="match status" value="1"/>
</dbReference>
<dbReference type="RefSeq" id="WP_146826592.1">
    <property type="nucleotide sequence ID" value="NZ_BAAAYQ010000001.1"/>
</dbReference>
<dbReference type="Proteomes" id="UP000321769">
    <property type="component" value="Unassembled WGS sequence"/>
</dbReference>
<evidence type="ECO:0000256" key="2">
    <source>
        <dbReference type="ARBA" id="ARBA00022448"/>
    </source>
</evidence>
<dbReference type="PANTHER" id="PTHR42718">
    <property type="entry name" value="MAJOR FACILITATOR SUPERFAMILY MULTIDRUG TRANSPORTER MFSC"/>
    <property type="match status" value="1"/>
</dbReference>
<evidence type="ECO:0000256" key="4">
    <source>
        <dbReference type="ARBA" id="ARBA00022692"/>
    </source>
</evidence>
<feature type="transmembrane region" description="Helical" evidence="7">
    <location>
        <begin position="360"/>
        <end position="382"/>
    </location>
</feature>
<dbReference type="OrthoDB" id="9781469at2"/>
<keyword evidence="6 7" id="KW-0472">Membrane</keyword>
<proteinExistence type="predicted"/>
<comment type="caution">
    <text evidence="9">The sequence shown here is derived from an EMBL/GenBank/DDBJ whole genome shotgun (WGS) entry which is preliminary data.</text>
</comment>
<feature type="transmembrane region" description="Helical" evidence="7">
    <location>
        <begin position="109"/>
        <end position="130"/>
    </location>
</feature>
<organism evidence="9 10">
    <name type="scientific">Aeromicrobium flavum</name>
    <dbReference type="NCBI Taxonomy" id="416568"/>
    <lineage>
        <taxon>Bacteria</taxon>
        <taxon>Bacillati</taxon>
        <taxon>Actinomycetota</taxon>
        <taxon>Actinomycetes</taxon>
        <taxon>Propionibacteriales</taxon>
        <taxon>Nocardioidaceae</taxon>
        <taxon>Aeromicrobium</taxon>
    </lineage>
</organism>
<dbReference type="PANTHER" id="PTHR42718:SF47">
    <property type="entry name" value="METHYL VIOLOGEN RESISTANCE PROTEIN SMVA"/>
    <property type="match status" value="1"/>
</dbReference>